<dbReference type="EMBL" id="JH687839">
    <property type="protein sequence ID" value="EJD37530.1"/>
    <property type="molecule type" value="Genomic_DNA"/>
</dbReference>
<sequence>MHYTKLLEAKLGGHALWRPHERRGELGDCGYIMDGIFWKSSQSSTVTFQASLPLNIPPANVSISGRIASRDAGIAFLACSGAYHTLDVLSRPEARKLKRANHIIRGQPPGQSSGPLKRQLAIQWLWEQFDCAAATTFDALYLSAKPADTSTPGFIFHGGADEASPGRSTNPSIDMPLTSEALNQREFTCQSREGSSSPTSSIGEDAPNCMLQSGIRLSYLNSSLIFRLPQEYGVEPCPLNAFCEWEQERDENYPTAATATPCLRALQ</sequence>
<name>J0WVX3_AURST</name>
<dbReference type="Proteomes" id="UP000006514">
    <property type="component" value="Unassembled WGS sequence"/>
</dbReference>
<organism evidence="2 3">
    <name type="scientific">Auricularia subglabra (strain TFB-10046 / SS5)</name>
    <name type="common">White-rot fungus</name>
    <name type="synonym">Auricularia delicata (strain TFB10046)</name>
    <dbReference type="NCBI Taxonomy" id="717982"/>
    <lineage>
        <taxon>Eukaryota</taxon>
        <taxon>Fungi</taxon>
        <taxon>Dikarya</taxon>
        <taxon>Basidiomycota</taxon>
        <taxon>Agaricomycotina</taxon>
        <taxon>Agaricomycetes</taxon>
        <taxon>Auriculariales</taxon>
        <taxon>Auriculariaceae</taxon>
        <taxon>Auricularia</taxon>
    </lineage>
</organism>
<evidence type="ECO:0000256" key="1">
    <source>
        <dbReference type="SAM" id="MobiDB-lite"/>
    </source>
</evidence>
<dbReference type="KEGG" id="adl:AURDEDRAFT_154346"/>
<gene>
    <name evidence="2" type="ORF">AURDEDRAFT_154346</name>
</gene>
<evidence type="ECO:0000313" key="3">
    <source>
        <dbReference type="Proteomes" id="UP000006514"/>
    </source>
</evidence>
<keyword evidence="3" id="KW-1185">Reference proteome</keyword>
<accession>J0WVX3</accession>
<dbReference type="AlphaFoldDB" id="J0WVX3"/>
<protein>
    <submittedName>
        <fullName evidence="2">Uncharacterized protein</fullName>
    </submittedName>
</protein>
<dbReference type="InParanoid" id="J0WVX3"/>
<feature type="region of interest" description="Disordered" evidence="1">
    <location>
        <begin position="153"/>
        <end position="175"/>
    </location>
</feature>
<evidence type="ECO:0000313" key="2">
    <source>
        <dbReference type="EMBL" id="EJD37530.1"/>
    </source>
</evidence>
<reference evidence="3" key="1">
    <citation type="journal article" date="2012" name="Science">
        <title>The Paleozoic origin of enzymatic lignin decomposition reconstructed from 31 fungal genomes.</title>
        <authorList>
            <person name="Floudas D."/>
            <person name="Binder M."/>
            <person name="Riley R."/>
            <person name="Barry K."/>
            <person name="Blanchette R.A."/>
            <person name="Henrissat B."/>
            <person name="Martinez A.T."/>
            <person name="Otillar R."/>
            <person name="Spatafora J.W."/>
            <person name="Yadav J.S."/>
            <person name="Aerts A."/>
            <person name="Benoit I."/>
            <person name="Boyd A."/>
            <person name="Carlson A."/>
            <person name="Copeland A."/>
            <person name="Coutinho P.M."/>
            <person name="de Vries R.P."/>
            <person name="Ferreira P."/>
            <person name="Findley K."/>
            <person name="Foster B."/>
            <person name="Gaskell J."/>
            <person name="Glotzer D."/>
            <person name="Gorecki P."/>
            <person name="Heitman J."/>
            <person name="Hesse C."/>
            <person name="Hori C."/>
            <person name="Igarashi K."/>
            <person name="Jurgens J.A."/>
            <person name="Kallen N."/>
            <person name="Kersten P."/>
            <person name="Kohler A."/>
            <person name="Kuees U."/>
            <person name="Kumar T.K.A."/>
            <person name="Kuo A."/>
            <person name="LaButti K."/>
            <person name="Larrondo L.F."/>
            <person name="Lindquist E."/>
            <person name="Ling A."/>
            <person name="Lombard V."/>
            <person name="Lucas S."/>
            <person name="Lundell T."/>
            <person name="Martin R."/>
            <person name="McLaughlin D.J."/>
            <person name="Morgenstern I."/>
            <person name="Morin E."/>
            <person name="Murat C."/>
            <person name="Nagy L.G."/>
            <person name="Nolan M."/>
            <person name="Ohm R.A."/>
            <person name="Patyshakuliyeva A."/>
            <person name="Rokas A."/>
            <person name="Ruiz-Duenas F.J."/>
            <person name="Sabat G."/>
            <person name="Salamov A."/>
            <person name="Samejima M."/>
            <person name="Schmutz J."/>
            <person name="Slot J.C."/>
            <person name="St John F."/>
            <person name="Stenlid J."/>
            <person name="Sun H."/>
            <person name="Sun S."/>
            <person name="Syed K."/>
            <person name="Tsang A."/>
            <person name="Wiebenga A."/>
            <person name="Young D."/>
            <person name="Pisabarro A."/>
            <person name="Eastwood D.C."/>
            <person name="Martin F."/>
            <person name="Cullen D."/>
            <person name="Grigoriev I.V."/>
            <person name="Hibbett D.S."/>
        </authorList>
    </citation>
    <scope>NUCLEOTIDE SEQUENCE [LARGE SCALE GENOMIC DNA]</scope>
    <source>
        <strain evidence="3">TFB10046</strain>
    </source>
</reference>
<proteinExistence type="predicted"/>